<reference evidence="3 4" key="1">
    <citation type="journal article" date="2014" name="Nature">
        <title>An environmental bacterial taxon with a large and distinct metabolic repertoire.</title>
        <authorList>
            <person name="Wilson M.C."/>
            <person name="Mori T."/>
            <person name="Ruckert C."/>
            <person name="Uria A.R."/>
            <person name="Helf M.J."/>
            <person name="Takada K."/>
            <person name="Gernert C."/>
            <person name="Steffens U.A."/>
            <person name="Heycke N."/>
            <person name="Schmitt S."/>
            <person name="Rinke C."/>
            <person name="Helfrich E.J."/>
            <person name="Brachmann A.O."/>
            <person name="Gurgui C."/>
            <person name="Wakimoto T."/>
            <person name="Kracht M."/>
            <person name="Crusemann M."/>
            <person name="Hentschel U."/>
            <person name="Abe I."/>
            <person name="Matsunaga S."/>
            <person name="Kalinowski J."/>
            <person name="Takeyama H."/>
            <person name="Piel J."/>
        </authorList>
    </citation>
    <scope>NUCLEOTIDE SEQUENCE [LARGE SCALE GENOMIC DNA]</scope>
    <source>
        <strain evidence="4">TSY1</strain>
    </source>
</reference>
<keyword evidence="1" id="KW-0092">Biotin</keyword>
<dbReference type="PROSITE" id="PS00188">
    <property type="entry name" value="BIOTIN"/>
    <property type="match status" value="1"/>
</dbReference>
<name>W4LUW4_ENTF1</name>
<dbReference type="InterPro" id="IPR011053">
    <property type="entry name" value="Single_hybrid_motif"/>
</dbReference>
<accession>W4LUW4</accession>
<dbReference type="PROSITE" id="PS50968">
    <property type="entry name" value="BIOTINYL_LIPOYL"/>
    <property type="match status" value="1"/>
</dbReference>
<dbReference type="EMBL" id="AZHW01000255">
    <property type="protein sequence ID" value="ETX01242.1"/>
    <property type="molecule type" value="Genomic_DNA"/>
</dbReference>
<dbReference type="CDD" id="cd06850">
    <property type="entry name" value="biotinyl_domain"/>
    <property type="match status" value="1"/>
</dbReference>
<feature type="domain" description="Lipoyl-binding" evidence="2">
    <location>
        <begin position="73"/>
        <end position="149"/>
    </location>
</feature>
<dbReference type="Proteomes" id="UP000019141">
    <property type="component" value="Unassembled WGS sequence"/>
</dbReference>
<organism evidence="3 4">
    <name type="scientific">Entotheonella factor</name>
    <dbReference type="NCBI Taxonomy" id="1429438"/>
    <lineage>
        <taxon>Bacteria</taxon>
        <taxon>Pseudomonadati</taxon>
        <taxon>Nitrospinota/Tectimicrobiota group</taxon>
        <taxon>Candidatus Tectimicrobiota</taxon>
        <taxon>Candidatus Entotheonellia</taxon>
        <taxon>Candidatus Entotheonellales</taxon>
        <taxon>Candidatus Entotheonellaceae</taxon>
        <taxon>Candidatus Entotheonella</taxon>
    </lineage>
</organism>
<gene>
    <name evidence="3" type="ORF">ETSY1_08125</name>
</gene>
<dbReference type="Gene3D" id="2.40.50.100">
    <property type="match status" value="1"/>
</dbReference>
<dbReference type="PANTHER" id="PTHR45266">
    <property type="entry name" value="OXALOACETATE DECARBOXYLASE ALPHA CHAIN"/>
    <property type="match status" value="1"/>
</dbReference>
<dbReference type="PANTHER" id="PTHR45266:SF3">
    <property type="entry name" value="OXALOACETATE DECARBOXYLASE ALPHA CHAIN"/>
    <property type="match status" value="1"/>
</dbReference>
<dbReference type="InterPro" id="IPR001882">
    <property type="entry name" value="Biotin_BS"/>
</dbReference>
<evidence type="ECO:0000259" key="2">
    <source>
        <dbReference type="PROSITE" id="PS50968"/>
    </source>
</evidence>
<protein>
    <recommendedName>
        <fullName evidence="2">Lipoyl-binding domain-containing protein</fullName>
    </recommendedName>
</protein>
<comment type="caution">
    <text evidence="3">The sequence shown here is derived from an EMBL/GenBank/DDBJ whole genome shotgun (WGS) entry which is preliminary data.</text>
</comment>
<keyword evidence="4" id="KW-1185">Reference proteome</keyword>
<dbReference type="HOGENOM" id="CLU_016733_5_2_7"/>
<dbReference type="InterPro" id="IPR000089">
    <property type="entry name" value="Biotin_lipoyl"/>
</dbReference>
<dbReference type="Pfam" id="PF00364">
    <property type="entry name" value="Biotin_lipoyl"/>
    <property type="match status" value="1"/>
</dbReference>
<evidence type="ECO:0000256" key="1">
    <source>
        <dbReference type="ARBA" id="ARBA00023267"/>
    </source>
</evidence>
<dbReference type="SUPFAM" id="SSF51230">
    <property type="entry name" value="Single hybrid motif"/>
    <property type="match status" value="1"/>
</dbReference>
<evidence type="ECO:0000313" key="4">
    <source>
        <dbReference type="Proteomes" id="UP000019141"/>
    </source>
</evidence>
<dbReference type="FunFam" id="2.40.50.100:FF:000003">
    <property type="entry name" value="Acetyl-CoA carboxylase biotin carboxyl carrier protein"/>
    <property type="match status" value="1"/>
</dbReference>
<sequence length="157" mass="17207">MFSQSYVNENNEQVKVQVTVVEEAFKQYRVTVGDEAFTFPANVFHQAAFVKHGGDILLQVNGREYRITEGGKQRKLGLDSGNPQAPMAGKIIQILVAPGDHVKAGDALLILEAMKMEQQILASQDGVVDRILCQEHEQVSAGAELIVMRETAEISAP</sequence>
<dbReference type="AlphaFoldDB" id="W4LUW4"/>
<evidence type="ECO:0000313" key="3">
    <source>
        <dbReference type="EMBL" id="ETX01242.1"/>
    </source>
</evidence>
<dbReference type="InterPro" id="IPR050709">
    <property type="entry name" value="Biotin_Carboxyl_Carrier/Decarb"/>
</dbReference>
<proteinExistence type="predicted"/>